<comment type="caution">
    <text evidence="1">The sequence shown here is derived from an EMBL/GenBank/DDBJ whole genome shotgun (WGS) entry which is preliminary data.</text>
</comment>
<protein>
    <submittedName>
        <fullName evidence="1">Uncharacterized protein</fullName>
    </submittedName>
</protein>
<name>A0A1G2ARK8_9BACT</name>
<evidence type="ECO:0000313" key="1">
    <source>
        <dbReference type="EMBL" id="OGY78660.1"/>
    </source>
</evidence>
<dbReference type="AlphaFoldDB" id="A0A1G2ARK8"/>
<dbReference type="Proteomes" id="UP000177165">
    <property type="component" value="Unassembled WGS sequence"/>
</dbReference>
<proteinExistence type="predicted"/>
<reference evidence="1 2" key="1">
    <citation type="journal article" date="2016" name="Nat. Commun.">
        <title>Thousands of microbial genomes shed light on interconnected biogeochemical processes in an aquifer system.</title>
        <authorList>
            <person name="Anantharaman K."/>
            <person name="Brown C.T."/>
            <person name="Hug L.A."/>
            <person name="Sharon I."/>
            <person name="Castelle C.J."/>
            <person name="Probst A.J."/>
            <person name="Thomas B.C."/>
            <person name="Singh A."/>
            <person name="Wilkins M.J."/>
            <person name="Karaoz U."/>
            <person name="Brodie E.L."/>
            <person name="Williams K.H."/>
            <person name="Hubbard S.S."/>
            <person name="Banfield J.F."/>
        </authorList>
    </citation>
    <scope>NUCLEOTIDE SEQUENCE [LARGE SCALE GENOMIC DNA]</scope>
</reference>
<organism evidence="1 2">
    <name type="scientific">Candidatus Kerfeldbacteria bacterium RIFCSPHIGHO2_02_FULL_42_14</name>
    <dbReference type="NCBI Taxonomy" id="1798540"/>
    <lineage>
        <taxon>Bacteria</taxon>
        <taxon>Candidatus Kerfeldiibacteriota</taxon>
    </lineage>
</organism>
<sequence length="73" mass="8636">MLVVIFLTNTHGIPYQKEKICVKIVFDCCIDATRAIHDFDFFPYRVSFKKVKFSKKFISERQIDPMQTMMPLS</sequence>
<gene>
    <name evidence="1" type="ORF">A3B74_04780</name>
</gene>
<accession>A0A1G2ARK8</accession>
<evidence type="ECO:0000313" key="2">
    <source>
        <dbReference type="Proteomes" id="UP000177165"/>
    </source>
</evidence>
<dbReference type="EMBL" id="MHKB01000013">
    <property type="protein sequence ID" value="OGY78660.1"/>
    <property type="molecule type" value="Genomic_DNA"/>
</dbReference>